<evidence type="ECO:0000313" key="1">
    <source>
        <dbReference type="EMBL" id="TKA64157.1"/>
    </source>
</evidence>
<evidence type="ECO:0000313" key="2">
    <source>
        <dbReference type="Proteomes" id="UP000309340"/>
    </source>
</evidence>
<comment type="caution">
    <text evidence="1">The sequence shown here is derived from an EMBL/GenBank/DDBJ whole genome shotgun (WGS) entry which is preliminary data.</text>
</comment>
<name>A0A4U0WMT8_9PEZI</name>
<sequence length="186" mass="20238">MISAASTSDLGRIDTALKPSQDIRLDGSQLEQHHAIKKLRTTFASEQPFDPLRHGDPVRRYEHAQQKHGGLNEGALKIDLTANSALCDKLSQGAQETNSIRQEVEGQLFWAPSAAMECGTFDAADEDIARESIAYHGALNDEALDRLGQAEKVCESFAGKDVDPTQGMTVEIDGVRRMLDEGVSTS</sequence>
<reference evidence="1 2" key="1">
    <citation type="submission" date="2017-03" db="EMBL/GenBank/DDBJ databases">
        <title>Genomes of endolithic fungi from Antarctica.</title>
        <authorList>
            <person name="Coleine C."/>
            <person name="Masonjones S."/>
            <person name="Stajich J.E."/>
        </authorList>
    </citation>
    <scope>NUCLEOTIDE SEQUENCE [LARGE SCALE GENOMIC DNA]</scope>
    <source>
        <strain evidence="1 2">CCFEE 5184</strain>
    </source>
</reference>
<protein>
    <submittedName>
        <fullName evidence="1">Uncharacterized protein</fullName>
    </submittedName>
</protein>
<keyword evidence="2" id="KW-1185">Reference proteome</keyword>
<accession>A0A4U0WMT8</accession>
<dbReference type="Proteomes" id="UP000309340">
    <property type="component" value="Unassembled WGS sequence"/>
</dbReference>
<organism evidence="1 2">
    <name type="scientific">Friedmanniomyces simplex</name>
    <dbReference type="NCBI Taxonomy" id="329884"/>
    <lineage>
        <taxon>Eukaryota</taxon>
        <taxon>Fungi</taxon>
        <taxon>Dikarya</taxon>
        <taxon>Ascomycota</taxon>
        <taxon>Pezizomycotina</taxon>
        <taxon>Dothideomycetes</taxon>
        <taxon>Dothideomycetidae</taxon>
        <taxon>Mycosphaerellales</taxon>
        <taxon>Teratosphaeriaceae</taxon>
        <taxon>Friedmanniomyces</taxon>
    </lineage>
</organism>
<gene>
    <name evidence="1" type="ORF">B0A55_12993</name>
</gene>
<dbReference type="AlphaFoldDB" id="A0A4U0WMT8"/>
<dbReference type="OrthoDB" id="10288615at2759"/>
<proteinExistence type="predicted"/>
<dbReference type="EMBL" id="NAJQ01000865">
    <property type="protein sequence ID" value="TKA64157.1"/>
    <property type="molecule type" value="Genomic_DNA"/>
</dbReference>